<dbReference type="InterPro" id="IPR056884">
    <property type="entry name" value="NPHP3-like_N"/>
</dbReference>
<reference evidence="4 5" key="1">
    <citation type="journal article" date="2012" name="Proc. Natl. Acad. Sci. U.S.A.">
        <title>Comparative genomics of Ceriporiopsis subvermispora and Phanerochaete chrysosporium provide insight into selective ligninolysis.</title>
        <authorList>
            <person name="Fernandez-Fueyo E."/>
            <person name="Ruiz-Duenas F.J."/>
            <person name="Ferreira P."/>
            <person name="Floudas D."/>
            <person name="Hibbett D.S."/>
            <person name="Canessa P."/>
            <person name="Larrondo L.F."/>
            <person name="James T.Y."/>
            <person name="Seelenfreund D."/>
            <person name="Lobos S."/>
            <person name="Polanco R."/>
            <person name="Tello M."/>
            <person name="Honda Y."/>
            <person name="Watanabe T."/>
            <person name="Watanabe T."/>
            <person name="Ryu J.S."/>
            <person name="Kubicek C.P."/>
            <person name="Schmoll M."/>
            <person name="Gaskell J."/>
            <person name="Hammel K.E."/>
            <person name="St John F.J."/>
            <person name="Vanden Wymelenberg A."/>
            <person name="Sabat G."/>
            <person name="Splinter BonDurant S."/>
            <person name="Syed K."/>
            <person name="Yadav J.S."/>
            <person name="Doddapaneni H."/>
            <person name="Subramanian V."/>
            <person name="Lavin J.L."/>
            <person name="Oguiza J.A."/>
            <person name="Perez G."/>
            <person name="Pisabarro A.G."/>
            <person name="Ramirez L."/>
            <person name="Santoyo F."/>
            <person name="Master E."/>
            <person name="Coutinho P.M."/>
            <person name="Henrissat B."/>
            <person name="Lombard V."/>
            <person name="Magnuson J.K."/>
            <person name="Kuees U."/>
            <person name="Hori C."/>
            <person name="Igarashi K."/>
            <person name="Samejima M."/>
            <person name="Held B.W."/>
            <person name="Barry K.W."/>
            <person name="LaButti K.M."/>
            <person name="Lapidus A."/>
            <person name="Lindquist E.A."/>
            <person name="Lucas S.M."/>
            <person name="Riley R."/>
            <person name="Salamov A.A."/>
            <person name="Hoffmeister D."/>
            <person name="Schwenk D."/>
            <person name="Hadar Y."/>
            <person name="Yarden O."/>
            <person name="de Vries R.P."/>
            <person name="Wiebenga A."/>
            <person name="Stenlid J."/>
            <person name="Eastwood D."/>
            <person name="Grigoriev I.V."/>
            <person name="Berka R.M."/>
            <person name="Blanchette R.A."/>
            <person name="Kersten P."/>
            <person name="Martinez A.T."/>
            <person name="Vicuna R."/>
            <person name="Cullen D."/>
        </authorList>
    </citation>
    <scope>NUCLEOTIDE SEQUENCE [LARGE SCALE GENOMIC DNA]</scope>
    <source>
        <strain evidence="4 5">B</strain>
    </source>
</reference>
<dbReference type="Pfam" id="PF24883">
    <property type="entry name" value="NPHP3_N"/>
    <property type="match status" value="1"/>
</dbReference>
<dbReference type="CDD" id="cd21037">
    <property type="entry name" value="MLKL_NTD"/>
    <property type="match status" value="1"/>
</dbReference>
<keyword evidence="5" id="KW-1185">Reference proteome</keyword>
<feature type="domain" description="NACHT" evidence="3">
    <location>
        <begin position="246"/>
        <end position="393"/>
    </location>
</feature>
<proteinExistence type="predicted"/>
<dbReference type="OrthoDB" id="2804352at2759"/>
<dbReference type="InterPro" id="IPR007111">
    <property type="entry name" value="NACHT_NTPase"/>
</dbReference>
<evidence type="ECO:0000313" key="5">
    <source>
        <dbReference type="Proteomes" id="UP000016930"/>
    </source>
</evidence>
<accession>M2RCX9</accession>
<evidence type="ECO:0000259" key="3">
    <source>
        <dbReference type="PROSITE" id="PS50837"/>
    </source>
</evidence>
<organism evidence="4 5">
    <name type="scientific">Ceriporiopsis subvermispora (strain B)</name>
    <name type="common">White-rot fungus</name>
    <name type="synonym">Gelatoporia subvermispora</name>
    <dbReference type="NCBI Taxonomy" id="914234"/>
    <lineage>
        <taxon>Eukaryota</taxon>
        <taxon>Fungi</taxon>
        <taxon>Dikarya</taxon>
        <taxon>Basidiomycota</taxon>
        <taxon>Agaricomycotina</taxon>
        <taxon>Agaricomycetes</taxon>
        <taxon>Polyporales</taxon>
        <taxon>Gelatoporiaceae</taxon>
        <taxon>Gelatoporia</taxon>
    </lineage>
</organism>
<dbReference type="Proteomes" id="UP000016930">
    <property type="component" value="Unassembled WGS sequence"/>
</dbReference>
<dbReference type="InterPro" id="IPR027417">
    <property type="entry name" value="P-loop_NTPase"/>
</dbReference>
<dbReference type="GO" id="GO:0007166">
    <property type="term" value="P:cell surface receptor signaling pathway"/>
    <property type="evidence" value="ECO:0007669"/>
    <property type="project" value="InterPro"/>
</dbReference>
<feature type="coiled-coil region" evidence="2">
    <location>
        <begin position="49"/>
        <end position="76"/>
    </location>
</feature>
<evidence type="ECO:0000256" key="2">
    <source>
        <dbReference type="SAM" id="Coils"/>
    </source>
</evidence>
<dbReference type="PANTHER" id="PTHR10039">
    <property type="entry name" value="AMELOGENIN"/>
    <property type="match status" value="1"/>
</dbReference>
<evidence type="ECO:0000313" key="4">
    <source>
        <dbReference type="EMBL" id="EMD36666.1"/>
    </source>
</evidence>
<evidence type="ECO:0000256" key="1">
    <source>
        <dbReference type="ARBA" id="ARBA00022737"/>
    </source>
</evidence>
<dbReference type="PANTHER" id="PTHR10039:SF14">
    <property type="entry name" value="NACHT DOMAIN-CONTAINING PROTEIN"/>
    <property type="match status" value="1"/>
</dbReference>
<keyword evidence="2" id="KW-0175">Coiled coil</keyword>
<dbReference type="HOGENOM" id="CLU_000288_6_14_1"/>
<gene>
    <name evidence="4" type="ORF">CERSUDRAFT_114603</name>
</gene>
<protein>
    <recommendedName>
        <fullName evidence="3">NACHT domain-containing protein</fullName>
    </recommendedName>
</protein>
<name>M2RCX9_CERS8</name>
<dbReference type="Gene3D" id="1.20.930.20">
    <property type="entry name" value="Adaptor protein Cbl, N-terminal domain"/>
    <property type="match status" value="1"/>
</dbReference>
<dbReference type="SUPFAM" id="SSF52540">
    <property type="entry name" value="P-loop containing nucleoside triphosphate hydrolases"/>
    <property type="match status" value="1"/>
</dbReference>
<dbReference type="AlphaFoldDB" id="M2RCX9"/>
<keyword evidence="1" id="KW-0677">Repeat</keyword>
<dbReference type="EMBL" id="KB445797">
    <property type="protein sequence ID" value="EMD36666.1"/>
    <property type="molecule type" value="Genomic_DNA"/>
</dbReference>
<dbReference type="InterPro" id="IPR059179">
    <property type="entry name" value="MLKL-like_MCAfunc"/>
</dbReference>
<dbReference type="InterPro" id="IPR036537">
    <property type="entry name" value="Adaptor_Cbl_N_dom_sf"/>
</dbReference>
<sequence length="778" mass="87614">MGNTQSSCNRSLRSRADAVVSAVRGVFGIVADVSSDFPIPALGYAFSVLESIMERIEKMRANSQDAKEAVESIKALRKTLRTSSNSIGRYSRQLQPGEREVAADILDSSHQMRDRIESLCDRLGSIQDLAEDLPSRGRLSRLIYTEQDADLLKRIKSEVKEATENFRLKGDIAVEDILRDMRANLQDMAREGRIQSCHEQLSQLDPADASYRSEYTSEKARLQPGTRESVLADLRNWATHPNPPCRVFVLHGQAGMGKSSIVHALTEQIDKKHYGGSFFFNRGIDECRDAHRVFPTLAHQLAHSRDNLVYLIATSAREHIAQGRKQALKHQLEELIINPLRRLSNYKIPILLALDGVDECANTENDAVPRMLQLLCQAAADIPCLRILIATRPERHILNALHSSDNSSLIVWRDLQKEPDVDRDIRLLIDSEFEKCRKAGPFPLLEKRPDAAQRLTDLSDGLFIYAITILRVLTRDKHFAVQMYDLLLESQGRLGPGKAYEKLDMLYGVILTSAFDELKGDQHRMGCILQTLCWMTLCQWDTLPKALSLSLLGIQVPITLDFIERLRSVLIVDDTVTPSTPIRACHASFPQFLMDPARCTDPAFLVDPPSGHALIAISLIDLLARDDVDSLRGADGDMPPMWDYARRQWDDHLVEAQYTPELGRSLRHFVETHLEDWLRSVEPWGVSRWSKVAVTNACAGVLGWYKEHGSDDGLVAMLDAILDGRVKEIAAKVNESPAEFDWTDFERIKAWVMDRYPRETQQASVSDRGQTSSSSAFI</sequence>
<dbReference type="PROSITE" id="PS50837">
    <property type="entry name" value="NACHT"/>
    <property type="match status" value="1"/>
</dbReference>
<dbReference type="Gene3D" id="3.40.50.300">
    <property type="entry name" value="P-loop containing nucleotide triphosphate hydrolases"/>
    <property type="match status" value="1"/>
</dbReference>